<evidence type="ECO:0000313" key="2">
    <source>
        <dbReference type="EMBL" id="SNV01731.1"/>
    </source>
</evidence>
<dbReference type="EMBL" id="CP014227">
    <property type="protein sequence ID" value="AMD85428.1"/>
    <property type="molecule type" value="Genomic_DNA"/>
</dbReference>
<organism evidence="2 4">
    <name type="scientific">Capnocytophaga haemolytica</name>
    <dbReference type="NCBI Taxonomy" id="45243"/>
    <lineage>
        <taxon>Bacteria</taxon>
        <taxon>Pseudomonadati</taxon>
        <taxon>Bacteroidota</taxon>
        <taxon>Flavobacteriia</taxon>
        <taxon>Flavobacteriales</taxon>
        <taxon>Flavobacteriaceae</taxon>
        <taxon>Capnocytophaga</taxon>
    </lineage>
</organism>
<dbReference type="RefSeq" id="WP_066430006.1">
    <property type="nucleotide sequence ID" value="NZ_CP014227.1"/>
</dbReference>
<evidence type="ECO:0000313" key="4">
    <source>
        <dbReference type="Proteomes" id="UP000215539"/>
    </source>
</evidence>
<proteinExistence type="predicted"/>
<gene>
    <name evidence="1" type="ORF">AXF12_07825</name>
    <name evidence="2" type="ORF">SAMEA44541418_00128</name>
</gene>
<dbReference type="AlphaFoldDB" id="A0AAX2GUD4"/>
<evidence type="ECO:0008006" key="5">
    <source>
        <dbReference type="Google" id="ProtNLM"/>
    </source>
</evidence>
<accession>A0AAX2GUD4</accession>
<protein>
    <recommendedName>
        <fullName evidence="5">PilZ domain-containing protein</fullName>
    </recommendedName>
</protein>
<keyword evidence="3" id="KW-1185">Reference proteome</keyword>
<dbReference type="EMBL" id="LT906449">
    <property type="protein sequence ID" value="SNV01731.1"/>
    <property type="molecule type" value="Genomic_DNA"/>
</dbReference>
<dbReference type="KEGG" id="chg:AXF12_07825"/>
<reference evidence="1 3" key="1">
    <citation type="submission" date="2016-02" db="EMBL/GenBank/DDBJ databases">
        <authorList>
            <person name="Holder M.E."/>
            <person name="Ajami N.J."/>
            <person name="Petrosino J.F."/>
        </authorList>
    </citation>
    <scope>NUCLEOTIDE SEQUENCE [LARGE SCALE GENOMIC DNA]</scope>
    <source>
        <strain evidence="1 3">CCUG 32990</strain>
    </source>
</reference>
<reference evidence="2 4" key="2">
    <citation type="submission" date="2017-06" db="EMBL/GenBank/DDBJ databases">
        <authorList>
            <consortium name="Pathogen Informatics"/>
        </authorList>
    </citation>
    <scope>NUCLEOTIDE SEQUENCE [LARGE SCALE GENOMIC DNA]</scope>
    <source>
        <strain evidence="2 4">NCTC12947</strain>
    </source>
</reference>
<name>A0AAX2GUD4_9FLAO</name>
<evidence type="ECO:0000313" key="1">
    <source>
        <dbReference type="EMBL" id="AMD85428.1"/>
    </source>
</evidence>
<sequence length="101" mass="11330">MRRIGKLVTKLITQDEILDFSESSQGNGVLSLTIQNIGNATLILEDGSMQEILPDDAFVVECDIPIINPSVRVSFKREAGKDDRRAVVRYIYEVCTENIDE</sequence>
<dbReference type="Proteomes" id="UP000215539">
    <property type="component" value="Chromosome 1"/>
</dbReference>
<evidence type="ECO:0000313" key="3">
    <source>
        <dbReference type="Proteomes" id="UP000065822"/>
    </source>
</evidence>
<dbReference type="Proteomes" id="UP000065822">
    <property type="component" value="Chromosome"/>
</dbReference>